<dbReference type="InterPro" id="IPR050671">
    <property type="entry name" value="CD300_family_receptors"/>
</dbReference>
<dbReference type="GO" id="GO:0005886">
    <property type="term" value="C:plasma membrane"/>
    <property type="evidence" value="ECO:0007669"/>
    <property type="project" value="TreeGrafter"/>
</dbReference>
<dbReference type="Ensembl" id="ENSSLUT00000000786.1">
    <property type="protein sequence ID" value="ENSSLUP00000000740.1"/>
    <property type="gene ID" value="ENSSLUG00000000427.1"/>
</dbReference>
<dbReference type="Pfam" id="PF07686">
    <property type="entry name" value="V-set"/>
    <property type="match status" value="2"/>
</dbReference>
<dbReference type="GO" id="GO:0004888">
    <property type="term" value="F:transmembrane signaling receptor activity"/>
    <property type="evidence" value="ECO:0007669"/>
    <property type="project" value="TreeGrafter"/>
</dbReference>
<dbReference type="InterPro" id="IPR003599">
    <property type="entry name" value="Ig_sub"/>
</dbReference>
<evidence type="ECO:0000256" key="3">
    <source>
        <dbReference type="ARBA" id="ARBA00023136"/>
    </source>
</evidence>
<dbReference type="CDD" id="cd05716">
    <property type="entry name" value="IgV_pIgR_like"/>
    <property type="match status" value="1"/>
</dbReference>
<dbReference type="GeneTree" id="ENSGT00950000182977"/>
<dbReference type="PANTHER" id="PTHR11860">
    <property type="entry name" value="POLYMERIC-IMMUNOGLOBULIN RECEPTOR"/>
    <property type="match status" value="1"/>
</dbReference>
<reference evidence="5" key="2">
    <citation type="submission" date="2025-09" db="UniProtKB">
        <authorList>
            <consortium name="Ensembl"/>
        </authorList>
    </citation>
    <scope>IDENTIFICATION</scope>
</reference>
<evidence type="ECO:0000256" key="1">
    <source>
        <dbReference type="ARBA" id="ARBA00004370"/>
    </source>
</evidence>
<dbReference type="Gene3D" id="2.60.40.10">
    <property type="entry name" value="Immunoglobulins"/>
    <property type="match status" value="3"/>
</dbReference>
<feature type="domain" description="Immunoglobulin" evidence="4">
    <location>
        <begin position="14"/>
        <end position="114"/>
    </location>
</feature>
<dbReference type="AlphaFoldDB" id="A0A8D0CM76"/>
<evidence type="ECO:0000259" key="4">
    <source>
        <dbReference type="SMART" id="SM00409"/>
    </source>
</evidence>
<dbReference type="SMART" id="SM00409">
    <property type="entry name" value="IG"/>
    <property type="match status" value="2"/>
</dbReference>
<keyword evidence="6" id="KW-1185">Reference proteome</keyword>
<organism evidence="5 6">
    <name type="scientific">Sander lucioperca</name>
    <name type="common">Pike-perch</name>
    <name type="synonym">Perca lucioperca</name>
    <dbReference type="NCBI Taxonomy" id="283035"/>
    <lineage>
        <taxon>Eukaryota</taxon>
        <taxon>Metazoa</taxon>
        <taxon>Chordata</taxon>
        <taxon>Craniata</taxon>
        <taxon>Vertebrata</taxon>
        <taxon>Euteleostomi</taxon>
        <taxon>Actinopterygii</taxon>
        <taxon>Neopterygii</taxon>
        <taxon>Teleostei</taxon>
        <taxon>Neoteleostei</taxon>
        <taxon>Acanthomorphata</taxon>
        <taxon>Eupercaria</taxon>
        <taxon>Perciformes</taxon>
        <taxon>Percoidei</taxon>
        <taxon>Percidae</taxon>
        <taxon>Luciopercinae</taxon>
        <taxon>Sander</taxon>
    </lineage>
</organism>
<proteinExistence type="predicted"/>
<dbReference type="InterPro" id="IPR013106">
    <property type="entry name" value="Ig_V-set"/>
</dbReference>
<feature type="domain" description="Immunoglobulin" evidence="4">
    <location>
        <begin position="121"/>
        <end position="215"/>
    </location>
</feature>
<protein>
    <recommendedName>
        <fullName evidence="4">Immunoglobulin domain-containing protein</fullName>
    </recommendedName>
</protein>
<keyword evidence="2" id="KW-0812">Transmembrane</keyword>
<keyword evidence="3" id="KW-0472">Membrane</keyword>
<evidence type="ECO:0000313" key="5">
    <source>
        <dbReference type="Ensembl" id="ENSSLUP00000000740.1"/>
    </source>
</evidence>
<reference evidence="5" key="1">
    <citation type="submission" date="2025-08" db="UniProtKB">
        <authorList>
            <consortium name="Ensembl"/>
        </authorList>
    </citation>
    <scope>IDENTIFICATION</scope>
</reference>
<accession>A0A8D0CM76</accession>
<dbReference type="InterPro" id="IPR013783">
    <property type="entry name" value="Ig-like_fold"/>
</dbReference>
<dbReference type="InterPro" id="IPR036179">
    <property type="entry name" value="Ig-like_dom_sf"/>
</dbReference>
<comment type="subcellular location">
    <subcellularLocation>
        <location evidence="1">Membrane</location>
    </subcellularLocation>
</comment>
<evidence type="ECO:0000256" key="2">
    <source>
        <dbReference type="ARBA" id="ARBA00022692"/>
    </source>
</evidence>
<name>A0A8D0CM76_SANLU</name>
<dbReference type="PANTHER" id="PTHR11860:SF118">
    <property type="entry name" value="CMRF35-LIKE MOLECULE 3-RELATED"/>
    <property type="match status" value="1"/>
</dbReference>
<dbReference type="Proteomes" id="UP000694568">
    <property type="component" value="Unplaced"/>
</dbReference>
<dbReference type="SUPFAM" id="SSF48726">
    <property type="entry name" value="Immunoglobulin"/>
    <property type="match status" value="2"/>
</dbReference>
<evidence type="ECO:0000313" key="6">
    <source>
        <dbReference type="Proteomes" id="UP000694568"/>
    </source>
</evidence>
<sequence>MLLILLTDSCCDHSAKVQRYEESSVSFSCPYESEYQNSLKYICRGNQPSVCLQHALISSDNKQKGQFTLTDDMASRKFTLTITSLTQNNSGSYLCGVHRNTGLDVFSAFELEVKEWCCVMSHKLSGIVGRPVTMQCPYPPQHRDNRKFLCKGDHRKNCKDMMTSQSRFMLQDDVTSSSFSVTITELKAGDAGTYWCGSDSQWSVGNYTKIQLSLDSCCDHSAKVQRYEESSVSFSCPYESEYQNSLKYICRGNQPSVCLQHALISSDNKQKGQFTLTDDM</sequence>